<dbReference type="EMBL" id="JBFALK010000001">
    <property type="protein sequence ID" value="MEV0967462.1"/>
    <property type="molecule type" value="Genomic_DNA"/>
</dbReference>
<feature type="compositionally biased region" description="Low complexity" evidence="1">
    <location>
        <begin position="94"/>
        <end position="104"/>
    </location>
</feature>
<keyword evidence="2" id="KW-1133">Transmembrane helix</keyword>
<keyword evidence="2" id="KW-0472">Membrane</keyword>
<keyword evidence="2" id="KW-0812">Transmembrane</keyword>
<feature type="transmembrane region" description="Helical" evidence="2">
    <location>
        <begin position="53"/>
        <end position="74"/>
    </location>
</feature>
<name>A0ABV3G776_MICGL</name>
<feature type="region of interest" description="Disordered" evidence="1">
    <location>
        <begin position="1"/>
        <end position="43"/>
    </location>
</feature>
<sequence length="297" mass="31422">MAEAGDVPREAFTTPMPRLRPEDAVQTGQSPERREPPAAWGFRDRGGGMPLRLVYAVLAGVGTVVAIALVFVVFSGDRPEAAPGPVHQGRPAGTPGASPSAVVSPTPVVRLPRVPAARSMVVHPGEGTPTAAFVVDERSGIGYAGFGRPWRKADPAPFAYAQRAGRALIASSPMPGAVPETLTTYAAYRKVATRAARWTLRLQPDGGTLTWTASQPLRRGMGWLLGYRLTYLVDGRRHSSEAIVAVVGMSGMSGTGGTGGTGGRSGKKPALLFATVPDTRAELYHDLNMLFWTLRPM</sequence>
<dbReference type="Proteomes" id="UP001551675">
    <property type="component" value="Unassembled WGS sequence"/>
</dbReference>
<evidence type="ECO:0000313" key="3">
    <source>
        <dbReference type="EMBL" id="MEV0967462.1"/>
    </source>
</evidence>
<accession>A0ABV3G776</accession>
<dbReference type="RefSeq" id="WP_358129227.1">
    <property type="nucleotide sequence ID" value="NZ_JBFALK010000001.1"/>
</dbReference>
<organism evidence="3 4">
    <name type="scientific">Microtetraspora glauca</name>
    <dbReference type="NCBI Taxonomy" id="1996"/>
    <lineage>
        <taxon>Bacteria</taxon>
        <taxon>Bacillati</taxon>
        <taxon>Actinomycetota</taxon>
        <taxon>Actinomycetes</taxon>
        <taxon>Streptosporangiales</taxon>
        <taxon>Streptosporangiaceae</taxon>
        <taxon>Microtetraspora</taxon>
    </lineage>
</organism>
<keyword evidence="4" id="KW-1185">Reference proteome</keyword>
<evidence type="ECO:0000256" key="1">
    <source>
        <dbReference type="SAM" id="MobiDB-lite"/>
    </source>
</evidence>
<reference evidence="3 4" key="1">
    <citation type="submission" date="2024-06" db="EMBL/GenBank/DDBJ databases">
        <title>The Natural Products Discovery Center: Release of the First 8490 Sequenced Strains for Exploring Actinobacteria Biosynthetic Diversity.</title>
        <authorList>
            <person name="Kalkreuter E."/>
            <person name="Kautsar S.A."/>
            <person name="Yang D."/>
            <person name="Bader C.D."/>
            <person name="Teijaro C.N."/>
            <person name="Fluegel L."/>
            <person name="Davis C.M."/>
            <person name="Simpson J.R."/>
            <person name="Lauterbach L."/>
            <person name="Steele A.D."/>
            <person name="Gui C."/>
            <person name="Meng S."/>
            <person name="Li G."/>
            <person name="Viehrig K."/>
            <person name="Ye F."/>
            <person name="Su P."/>
            <person name="Kiefer A.F."/>
            <person name="Nichols A."/>
            <person name="Cepeda A.J."/>
            <person name="Yan W."/>
            <person name="Fan B."/>
            <person name="Jiang Y."/>
            <person name="Adhikari A."/>
            <person name="Zheng C.-J."/>
            <person name="Schuster L."/>
            <person name="Cowan T.M."/>
            <person name="Smanski M.J."/>
            <person name="Chevrette M.G."/>
            <person name="De Carvalho L.P.S."/>
            <person name="Shen B."/>
        </authorList>
    </citation>
    <scope>NUCLEOTIDE SEQUENCE [LARGE SCALE GENOMIC DNA]</scope>
    <source>
        <strain evidence="3 4">NPDC050100</strain>
    </source>
</reference>
<evidence type="ECO:0000313" key="4">
    <source>
        <dbReference type="Proteomes" id="UP001551675"/>
    </source>
</evidence>
<feature type="region of interest" description="Disordered" evidence="1">
    <location>
        <begin position="82"/>
        <end position="104"/>
    </location>
</feature>
<evidence type="ECO:0000256" key="2">
    <source>
        <dbReference type="SAM" id="Phobius"/>
    </source>
</evidence>
<gene>
    <name evidence="3" type="ORF">AB0I59_02410</name>
</gene>
<evidence type="ECO:0008006" key="5">
    <source>
        <dbReference type="Google" id="ProtNLM"/>
    </source>
</evidence>
<comment type="caution">
    <text evidence="3">The sequence shown here is derived from an EMBL/GenBank/DDBJ whole genome shotgun (WGS) entry which is preliminary data.</text>
</comment>
<feature type="compositionally biased region" description="Basic and acidic residues" evidence="1">
    <location>
        <begin position="31"/>
        <end position="43"/>
    </location>
</feature>
<protein>
    <recommendedName>
        <fullName evidence="5">L,D-transpeptidase</fullName>
    </recommendedName>
</protein>
<proteinExistence type="predicted"/>